<dbReference type="Pfam" id="PF00361">
    <property type="entry name" value="Proton_antipo_M"/>
    <property type="match status" value="1"/>
</dbReference>
<dbReference type="PRINTS" id="PR01434">
    <property type="entry name" value="NADHDHGNASE5"/>
</dbReference>
<feature type="transmembrane region" description="Helical" evidence="8">
    <location>
        <begin position="639"/>
        <end position="658"/>
    </location>
</feature>
<dbReference type="GeneID" id="63651143"/>
<feature type="transmembrane region" description="Helical" evidence="8">
    <location>
        <begin position="113"/>
        <end position="131"/>
    </location>
</feature>
<keyword evidence="4 8" id="KW-0812">Transmembrane</keyword>
<feature type="transmembrane region" description="Helical" evidence="8">
    <location>
        <begin position="243"/>
        <end position="261"/>
    </location>
</feature>
<feature type="transmembrane region" description="Helical" evidence="8">
    <location>
        <begin position="203"/>
        <end position="222"/>
    </location>
</feature>
<comment type="subcellular location">
    <subcellularLocation>
        <location evidence="2">Membrane</location>
        <topology evidence="2">Multi-pass membrane protein</topology>
    </subcellularLocation>
</comment>
<feature type="transmembrane region" description="Helical" evidence="8">
    <location>
        <begin position="30"/>
        <end position="48"/>
    </location>
</feature>
<keyword evidence="8" id="KW-0520">NAD</keyword>
<keyword evidence="3" id="KW-0679">Respiratory chain</keyword>
<evidence type="ECO:0000256" key="2">
    <source>
        <dbReference type="ARBA" id="ARBA00004141"/>
    </source>
</evidence>
<evidence type="ECO:0000256" key="4">
    <source>
        <dbReference type="ARBA" id="ARBA00022692"/>
    </source>
</evidence>
<feature type="transmembrane region" description="Helical" evidence="8">
    <location>
        <begin position="81"/>
        <end position="101"/>
    </location>
</feature>
<dbReference type="EC" id="7.1.1.2" evidence="8"/>
<feature type="transmembrane region" description="Helical" evidence="8">
    <location>
        <begin position="6"/>
        <end position="23"/>
    </location>
</feature>
<feature type="region of interest" description="Disordered" evidence="9">
    <location>
        <begin position="852"/>
        <end position="922"/>
    </location>
</feature>
<dbReference type="RefSeq" id="YP_010043421.1">
    <property type="nucleotide sequence ID" value="NC_054243.1"/>
</dbReference>
<evidence type="ECO:0000256" key="8">
    <source>
        <dbReference type="RuleBase" id="RU003404"/>
    </source>
</evidence>
<feature type="transmembrane region" description="Helical" evidence="8">
    <location>
        <begin position="713"/>
        <end position="736"/>
    </location>
</feature>
<evidence type="ECO:0000256" key="3">
    <source>
        <dbReference type="ARBA" id="ARBA00022660"/>
    </source>
</evidence>
<evidence type="ECO:0000256" key="9">
    <source>
        <dbReference type="SAM" id="MobiDB-lite"/>
    </source>
</evidence>
<dbReference type="GO" id="GO:0042773">
    <property type="term" value="P:ATP synthesis coupled electron transport"/>
    <property type="evidence" value="ECO:0007669"/>
    <property type="project" value="InterPro"/>
</dbReference>
<feature type="transmembrane region" description="Helical" evidence="8">
    <location>
        <begin position="363"/>
        <end position="390"/>
    </location>
</feature>
<dbReference type="GO" id="GO:0003954">
    <property type="term" value="F:NADH dehydrogenase activity"/>
    <property type="evidence" value="ECO:0007669"/>
    <property type="project" value="TreeGrafter"/>
</dbReference>
<dbReference type="EMBL" id="MT108299">
    <property type="protein sequence ID" value="QPD06716.1"/>
    <property type="molecule type" value="Genomic_DNA"/>
</dbReference>
<comment type="similarity">
    <text evidence="8">Belongs to the complex I subunit 5 family.</text>
</comment>
<gene>
    <name evidence="12" type="primary">nad5</name>
</gene>
<organism evidence="12">
    <name type="scientific">Cladobotryum mycophilum</name>
    <dbReference type="NCBI Taxonomy" id="491253"/>
    <lineage>
        <taxon>Eukaryota</taxon>
        <taxon>Fungi</taxon>
        <taxon>Dikarya</taxon>
        <taxon>Ascomycota</taxon>
        <taxon>Pezizomycotina</taxon>
        <taxon>Sordariomycetes</taxon>
        <taxon>Hypocreomycetidae</taxon>
        <taxon>Hypocreales</taxon>
        <taxon>Hypocreaceae</taxon>
        <taxon>Cladobotryum</taxon>
    </lineage>
</organism>
<dbReference type="InterPro" id="IPR003945">
    <property type="entry name" value="NU5C-like"/>
</dbReference>
<dbReference type="GO" id="GO:0016020">
    <property type="term" value="C:membrane"/>
    <property type="evidence" value="ECO:0007669"/>
    <property type="project" value="UniProtKB-SubCell"/>
</dbReference>
<feature type="domain" description="NADH:quinone oxidoreductase/Mrp antiporter transmembrane" evidence="10">
    <location>
        <begin position="131"/>
        <end position="410"/>
    </location>
</feature>
<dbReference type="InterPro" id="IPR001516">
    <property type="entry name" value="Proton_antipo_N"/>
</dbReference>
<dbReference type="GO" id="GO:0008137">
    <property type="term" value="F:NADH dehydrogenase (ubiquinone) activity"/>
    <property type="evidence" value="ECO:0007669"/>
    <property type="project" value="UniProtKB-EC"/>
</dbReference>
<evidence type="ECO:0000256" key="1">
    <source>
        <dbReference type="ARBA" id="ARBA00003257"/>
    </source>
</evidence>
<feature type="transmembrane region" description="Helical" evidence="8">
    <location>
        <begin position="410"/>
        <end position="431"/>
    </location>
</feature>
<evidence type="ECO:0000259" key="11">
    <source>
        <dbReference type="Pfam" id="PF00662"/>
    </source>
</evidence>
<geneLocation type="mitochondrion" evidence="12"/>
<keyword evidence="8" id="KW-0813">Transport</keyword>
<feature type="transmembrane region" description="Helical" evidence="8">
    <location>
        <begin position="273"/>
        <end position="294"/>
    </location>
</feature>
<dbReference type="PANTHER" id="PTHR42829">
    <property type="entry name" value="NADH-UBIQUINONE OXIDOREDUCTASE CHAIN 5"/>
    <property type="match status" value="1"/>
</dbReference>
<dbReference type="AlphaFoldDB" id="A0A7S8FJ82"/>
<comment type="function">
    <text evidence="1">Core subunit of the mitochondrial membrane respiratory chain NADH dehydrogenase (Complex I) that is believed to belong to the minimal assembly required for catalysis. Complex I functions in the transfer of electrons from NADH to the respiratory chain. The immediate electron acceptor for the enzyme is believed to be ubiquinone.</text>
</comment>
<dbReference type="InterPro" id="IPR001750">
    <property type="entry name" value="ND/Mrp_TM"/>
</dbReference>
<keyword evidence="5 8" id="KW-1133">Transmembrane helix</keyword>
<comment type="function">
    <text evidence="8">Core subunit of the mitochondrial membrane respiratory chain NADH dehydrogenase (Complex I) which catalyzes electron transfer from NADH through the respiratory chain, using ubiquinone as an electron acceptor. Essential for the catalytic activity and assembly of complex I.</text>
</comment>
<dbReference type="InterPro" id="IPR018393">
    <property type="entry name" value="NADHpl_OxRdtase_5_subgr"/>
</dbReference>
<feature type="domain" description="NADH-Ubiquinone oxidoreductase (complex I) chain 5 N-terminal" evidence="11">
    <location>
        <begin position="64"/>
        <end position="114"/>
    </location>
</feature>
<comment type="catalytic activity">
    <reaction evidence="8">
        <text>a ubiquinone + NADH + 5 H(+)(in) = a ubiquinol + NAD(+) + 4 H(+)(out)</text>
        <dbReference type="Rhea" id="RHEA:29091"/>
        <dbReference type="Rhea" id="RHEA-COMP:9565"/>
        <dbReference type="Rhea" id="RHEA-COMP:9566"/>
        <dbReference type="ChEBI" id="CHEBI:15378"/>
        <dbReference type="ChEBI" id="CHEBI:16389"/>
        <dbReference type="ChEBI" id="CHEBI:17976"/>
        <dbReference type="ChEBI" id="CHEBI:57540"/>
        <dbReference type="ChEBI" id="CHEBI:57945"/>
        <dbReference type="EC" id="7.1.1.2"/>
    </reaction>
</comment>
<accession>A0A7S8FJ82</accession>
<feature type="transmembrane region" description="Helical" evidence="8">
    <location>
        <begin position="543"/>
        <end position="561"/>
    </location>
</feature>
<feature type="transmembrane region" description="Helical" evidence="8">
    <location>
        <begin position="685"/>
        <end position="707"/>
    </location>
</feature>
<name>A0A7S8FJ82_9HYPO</name>
<evidence type="ECO:0000313" key="12">
    <source>
        <dbReference type="EMBL" id="QPD06716.1"/>
    </source>
</evidence>
<feature type="transmembrane region" description="Helical" evidence="8">
    <location>
        <begin position="301"/>
        <end position="327"/>
    </location>
</feature>
<dbReference type="PANTHER" id="PTHR42829:SF2">
    <property type="entry name" value="NADH-UBIQUINONE OXIDOREDUCTASE CHAIN 5"/>
    <property type="match status" value="1"/>
</dbReference>
<proteinExistence type="inferred from homology"/>
<feature type="transmembrane region" description="Helical" evidence="8">
    <location>
        <begin position="176"/>
        <end position="197"/>
    </location>
</feature>
<dbReference type="Pfam" id="PF00662">
    <property type="entry name" value="Proton_antipo_N"/>
    <property type="match status" value="1"/>
</dbReference>
<feature type="region of interest" description="Disordered" evidence="9">
    <location>
        <begin position="746"/>
        <end position="782"/>
    </location>
</feature>
<reference evidence="12" key="1">
    <citation type="journal article" date="2020" name="Mitochondrial DNA Part B Resour">
        <title>The complete mitochondrial genome of Cladobotryum mycophilum (Hypocreales: Sordariomycetes).</title>
        <authorList>
            <person name="Chen C."/>
            <person name="Wang J."/>
            <person name="Fu R."/>
            <person name="Chen X."/>
            <person name="Chen X."/>
            <person name="Lu D."/>
        </authorList>
    </citation>
    <scope>NUCLEOTIDE SEQUENCE</scope>
</reference>
<dbReference type="NCBIfam" id="NF005141">
    <property type="entry name" value="PRK06590.1"/>
    <property type="match status" value="1"/>
</dbReference>
<evidence type="ECO:0000259" key="10">
    <source>
        <dbReference type="Pfam" id="PF00361"/>
    </source>
</evidence>
<keyword evidence="7 8" id="KW-0472">Membrane</keyword>
<evidence type="ECO:0000256" key="5">
    <source>
        <dbReference type="ARBA" id="ARBA00022989"/>
    </source>
</evidence>
<feature type="transmembrane region" description="Helical" evidence="8">
    <location>
        <begin position="511"/>
        <end position="531"/>
    </location>
</feature>
<feature type="transmembrane region" description="Helical" evidence="8">
    <location>
        <begin position="452"/>
        <end position="470"/>
    </location>
</feature>
<protein>
    <recommendedName>
        <fullName evidence="8">NADH-ubiquinone oxidoreductase chain 5</fullName>
        <ecNumber evidence="8">7.1.1.2</ecNumber>
    </recommendedName>
</protein>
<feature type="transmembrane region" description="Helical" evidence="8">
    <location>
        <begin position="333"/>
        <end position="351"/>
    </location>
</feature>
<keyword evidence="6 8" id="KW-0830">Ubiquinone</keyword>
<feature type="compositionally biased region" description="Basic and acidic residues" evidence="9">
    <location>
        <begin position="753"/>
        <end position="777"/>
    </location>
</feature>
<dbReference type="GO" id="GO:0015990">
    <property type="term" value="P:electron transport coupled proton transport"/>
    <property type="evidence" value="ECO:0007669"/>
    <property type="project" value="TreeGrafter"/>
</dbReference>
<keyword evidence="8 12" id="KW-0496">Mitochondrion</keyword>
<feature type="transmembrane region" description="Helical" evidence="8">
    <location>
        <begin position="615"/>
        <end position="633"/>
    </location>
</feature>
<dbReference type="Gene3D" id="1.20.5.2700">
    <property type="match status" value="1"/>
</dbReference>
<dbReference type="NCBIfam" id="TIGR01974">
    <property type="entry name" value="NDH_I_L"/>
    <property type="match status" value="1"/>
</dbReference>
<sequence>MYLSIIILPLLGSIVSGFFGRKVGVTGSRILSCLSIITTTILAIISFFEVGFNNNPISINLFKWLDSESFNMVWNFQFDSLTVSMLIPVLVISSLVHFYSIGYMSHDPHNQRFFSYLSLFTFMMIILVTGNNYLLMFVGWEGVGVCSYLLVSFWFTRIAANQSSMSAFLTNRVGDCFLTIGMFVILWSLGNLDYSIVFSLAPYINENIITIIGICLLIGAMAKSSQVGLHIWLPMAMEGPTPVSALIHAATMVTAGVYLLIRSSPLIEYSSTVLLICLWLGAITTVFSSLIGLFQQDIKKIIAYSTMSQLGMMVIAIGLSSYNVAIFHLINHAFYKGLLFLGAGAVIHAVVDNQDLRKYGGLISFLPLTYTVILIASLSLVAFPFMTGFFSKDFILESAYGQYHFSSINVYFIATIGAIFTTLYSVKVIYLTFLANPNGSINYYKNAHEGDIFISLPLVILAIFSIYFGYLTKDIFIGLGSGFFVDNSIFIHPMHEILIDTEFGVPTMFKLLPFILTVSFSALAIIYPEFMPNLVSNFKLSNIGYYIFGFFNQRFLVEFFYNKYIVNTVLDLGGQTTKVLDKGSIEWIGPYGFGVALVNASKTISGIGKGVVTDYALYILIGACFYLSIFTFVSIFFDLANSIILSCILVLIGVNNYVKPSKQDNINQNSLSSSFLFTRSDLKGIVRYATLIVLYVFNPKILLRILILLTYKIITLILKPTVIFSLLVYLLAILGLGSFSETVSFDGTDSEDTETKDKNTESKDKNSESEDKNKDISTSHTPDYSNSGKWYVEKMKNIYEQMMEHEFKWLEDEKEEYKKTQVLPENSLHSTIAESRERDAKEMDALNKALSKFNLEENPNDVGSSDNKRSTAEEAPVENKKSKIVTDETKENNITDETKENNITDETKENNITNKDVDTNSK</sequence>
<evidence type="ECO:0000256" key="7">
    <source>
        <dbReference type="ARBA" id="ARBA00023136"/>
    </source>
</evidence>
<feature type="compositionally biased region" description="Basic and acidic residues" evidence="9">
    <location>
        <begin position="866"/>
        <end position="922"/>
    </location>
</feature>
<feature type="transmembrane region" description="Helical" evidence="8">
    <location>
        <begin position="137"/>
        <end position="155"/>
    </location>
</feature>
<evidence type="ECO:0000256" key="6">
    <source>
        <dbReference type="ARBA" id="ARBA00023075"/>
    </source>
</evidence>
<keyword evidence="3" id="KW-0249">Electron transport</keyword>